<evidence type="ECO:0000313" key="2">
    <source>
        <dbReference type="Proteomes" id="UP001497444"/>
    </source>
</evidence>
<keyword evidence="2" id="KW-1185">Reference proteome</keyword>
<evidence type="ECO:0000313" key="1">
    <source>
        <dbReference type="EMBL" id="CAK9255747.1"/>
    </source>
</evidence>
<gene>
    <name evidence="1" type="ORF">CSSPJE1EN1_LOCUS1225</name>
</gene>
<organism evidence="1 2">
    <name type="scientific">Sphagnum jensenii</name>
    <dbReference type="NCBI Taxonomy" id="128206"/>
    <lineage>
        <taxon>Eukaryota</taxon>
        <taxon>Viridiplantae</taxon>
        <taxon>Streptophyta</taxon>
        <taxon>Embryophyta</taxon>
        <taxon>Bryophyta</taxon>
        <taxon>Sphagnophytina</taxon>
        <taxon>Sphagnopsida</taxon>
        <taxon>Sphagnales</taxon>
        <taxon>Sphagnaceae</taxon>
        <taxon>Sphagnum</taxon>
    </lineage>
</organism>
<reference evidence="1 2" key="1">
    <citation type="submission" date="2024-02" db="EMBL/GenBank/DDBJ databases">
        <authorList>
            <consortium name="ELIXIR-Norway"/>
            <consortium name="Elixir Norway"/>
        </authorList>
    </citation>
    <scope>NUCLEOTIDE SEQUENCE [LARGE SCALE GENOMIC DNA]</scope>
</reference>
<evidence type="ECO:0008006" key="3">
    <source>
        <dbReference type="Google" id="ProtNLM"/>
    </source>
</evidence>
<protein>
    <recommendedName>
        <fullName evidence="3">Secreted protein</fullName>
    </recommendedName>
</protein>
<name>A0ABP0VQS2_9BRYO</name>
<proteinExistence type="predicted"/>
<sequence length="95" mass="10375">MLRKFLTVGFGVANPIGLLLVKALVVAAVVKLEIGSLYTSSCLVGLTGSARFDACLFQKPSFKVRTENRTVLGMRIPREAEAEHRTRIHSQNSST</sequence>
<dbReference type="EMBL" id="OZ020096">
    <property type="protein sequence ID" value="CAK9255747.1"/>
    <property type="molecule type" value="Genomic_DNA"/>
</dbReference>
<dbReference type="Proteomes" id="UP001497444">
    <property type="component" value="Chromosome 1"/>
</dbReference>
<accession>A0ABP0VQS2</accession>